<evidence type="ECO:0008006" key="3">
    <source>
        <dbReference type="Google" id="ProtNLM"/>
    </source>
</evidence>
<dbReference type="Proteomes" id="UP000194236">
    <property type="component" value="Unassembled WGS sequence"/>
</dbReference>
<evidence type="ECO:0000313" key="1">
    <source>
        <dbReference type="EMBL" id="OTF71912.1"/>
    </source>
</evidence>
<keyword evidence="2" id="KW-1185">Reference proteome</keyword>
<reference evidence="1 2" key="1">
    <citation type="submission" date="2017-03" db="EMBL/GenBank/DDBJ databases">
        <title>Genome Survey of Euroglyphus maynei.</title>
        <authorList>
            <person name="Arlian L.G."/>
            <person name="Morgan M.S."/>
            <person name="Rider S.D."/>
        </authorList>
    </citation>
    <scope>NUCLEOTIDE SEQUENCE [LARGE SCALE GENOMIC DNA]</scope>
    <source>
        <strain evidence="1">Arlian Lab</strain>
        <tissue evidence="1">Whole body</tissue>
    </source>
</reference>
<dbReference type="SUPFAM" id="SSF56112">
    <property type="entry name" value="Protein kinase-like (PK-like)"/>
    <property type="match status" value="1"/>
</dbReference>
<dbReference type="OrthoDB" id="6516185at2759"/>
<dbReference type="InterPro" id="IPR011009">
    <property type="entry name" value="Kinase-like_dom_sf"/>
</dbReference>
<protein>
    <recommendedName>
        <fullName evidence="3">Protein kinase domain-containing protein</fullName>
    </recommendedName>
</protein>
<organism evidence="1 2">
    <name type="scientific">Euroglyphus maynei</name>
    <name type="common">Mayne's house dust mite</name>
    <dbReference type="NCBI Taxonomy" id="6958"/>
    <lineage>
        <taxon>Eukaryota</taxon>
        <taxon>Metazoa</taxon>
        <taxon>Ecdysozoa</taxon>
        <taxon>Arthropoda</taxon>
        <taxon>Chelicerata</taxon>
        <taxon>Arachnida</taxon>
        <taxon>Acari</taxon>
        <taxon>Acariformes</taxon>
        <taxon>Sarcoptiformes</taxon>
        <taxon>Astigmata</taxon>
        <taxon>Psoroptidia</taxon>
        <taxon>Analgoidea</taxon>
        <taxon>Pyroglyphidae</taxon>
        <taxon>Pyroglyphinae</taxon>
        <taxon>Euroglyphus</taxon>
    </lineage>
</organism>
<name>A0A1Y3ATV5_EURMA</name>
<proteinExistence type="predicted"/>
<dbReference type="Gene3D" id="3.30.200.20">
    <property type="entry name" value="Phosphorylase Kinase, domain 1"/>
    <property type="match status" value="1"/>
</dbReference>
<comment type="caution">
    <text evidence="1">The sequence shown here is derived from an EMBL/GenBank/DDBJ whole genome shotgun (WGS) entry which is preliminary data.</text>
</comment>
<accession>A0A1Y3ATV5</accession>
<gene>
    <name evidence="1" type="ORF">BLA29_005602</name>
</gene>
<dbReference type="AlphaFoldDB" id="A0A1Y3ATV5"/>
<sequence length="436" mass="50868">MVVVELDSHTMESAIGHSSMKPELESARFTSTICSNKTMLPNRKTVKLDLLLKNCRYFFYKFGEFHFYSVFYDHDGYDKNLEKYRFSQLEYDFTLLADNLRDLYSEFQSKLDQILKNVKNVVEDKISKIINCKKLFGHYHNIEFIWSNSESSDKKQKPTKLSILIAKEAFPDKNTMISFGHIQWINNFTINQICFQKCYISRIVISLVEAMKSLHENDMFYGHFDCDKIFVGPDGTLKLYDVFFDSFITNLIPIIVRSLIANKDRGIKNIHYDHFEKENFYMSHIFGNEIFNVGAFILAIHSDFHINPLPPTFDSDIAEENKIRSQQHLKLVPLARNPDHKRMINLLLLCMASDYQKRPTIEALFSNDYIKECEKEKFIITDMNNLNDQNVYPFSDVSEIDQPATSRLKIEFNILECIGQGGFGLVLRALNKLDDS</sequence>
<dbReference type="EMBL" id="MUJZ01058699">
    <property type="protein sequence ID" value="OTF71912.1"/>
    <property type="molecule type" value="Genomic_DNA"/>
</dbReference>
<feature type="non-terminal residue" evidence="1">
    <location>
        <position position="436"/>
    </location>
</feature>
<evidence type="ECO:0000313" key="2">
    <source>
        <dbReference type="Proteomes" id="UP000194236"/>
    </source>
</evidence>
<dbReference type="Gene3D" id="1.10.510.10">
    <property type="entry name" value="Transferase(Phosphotransferase) domain 1"/>
    <property type="match status" value="1"/>
</dbReference>